<evidence type="ECO:0000256" key="2">
    <source>
        <dbReference type="ARBA" id="ARBA00023002"/>
    </source>
</evidence>
<dbReference type="PROSITE" id="PS00061">
    <property type="entry name" value="ADH_SHORT"/>
    <property type="match status" value="1"/>
</dbReference>
<feature type="region of interest" description="Disordered" evidence="4">
    <location>
        <begin position="306"/>
        <end position="340"/>
    </location>
</feature>
<dbReference type="InterPro" id="IPR002347">
    <property type="entry name" value="SDR_fam"/>
</dbReference>
<dbReference type="Pfam" id="PF00106">
    <property type="entry name" value="adh_short"/>
    <property type="match status" value="1"/>
</dbReference>
<comment type="similarity">
    <text evidence="1 3">Belongs to the short-chain dehydrogenases/reductases (SDR) family.</text>
</comment>
<protein>
    <recommendedName>
        <fullName evidence="7">Dehydrogenase/reductase SDR family member 4</fullName>
    </recommendedName>
</protein>
<evidence type="ECO:0000313" key="5">
    <source>
        <dbReference type="EMBL" id="KAG9331857.1"/>
    </source>
</evidence>
<reference evidence="5" key="1">
    <citation type="thesis" date="2021" institute="BYU ScholarsArchive" country="Provo, UT, USA">
        <title>Applications of and Algorithms for Genome Assembly and Genomic Analyses with an Emphasis on Marine Teleosts.</title>
        <authorList>
            <person name="Pickett B.D."/>
        </authorList>
    </citation>
    <scope>NUCLEOTIDE SEQUENCE</scope>
    <source>
        <strain evidence="5">HI-2016</strain>
    </source>
</reference>
<dbReference type="InterPro" id="IPR036291">
    <property type="entry name" value="NAD(P)-bd_dom_sf"/>
</dbReference>
<evidence type="ECO:0008006" key="7">
    <source>
        <dbReference type="Google" id="ProtNLM"/>
    </source>
</evidence>
<dbReference type="SUPFAM" id="SSF51735">
    <property type="entry name" value="NAD(P)-binding Rossmann-fold domains"/>
    <property type="match status" value="1"/>
</dbReference>
<dbReference type="GO" id="GO:0004090">
    <property type="term" value="F:carbonyl reductase (NADPH) activity"/>
    <property type="evidence" value="ECO:0007669"/>
    <property type="project" value="TreeGrafter"/>
</dbReference>
<dbReference type="AlphaFoldDB" id="A0A8T2N5P9"/>
<sequence>MFRWAQTSLVVGRRMMSQQNLAGKVAIVTASTDGIGLAAAQALGLRGAHVVVSSRRKENVEKAVALLQSKKIKVTGTTCNVGKREDRERLVNMTVEQCGGVDILVSNAAVNPFFGNILDSTEEVWDKILDVNVKAAFLLTKLTVPHMEERGGGSVVFVSSVAGYQPMQALGPYSVSKTALLGLTRALAPELAHCNIRVNCVAPGVIQTRFSSALWQNEDIVEEFKKQLSIKRLCTLTYAASHLPALCVPLFSEAVSEVLRWRSTSSSHPSLSAYMTSPLLPLVTVSVETVWPQSPLANVSVETVFRSPGNEGAPSREVCQCSADGGEPRAASSDRKPFGSSPALRLNLSCLTLSGGLAFPVTVSAFSSSRGAEAPPLPSLTTEAPDSASMPSVGVARAFPTPVAQEAVRGRTRPEGGRDREERIESPMEEGRAATERERERTTYSNRNQVHTSSSSE</sequence>
<evidence type="ECO:0000256" key="3">
    <source>
        <dbReference type="RuleBase" id="RU000363"/>
    </source>
</evidence>
<dbReference type="FunFam" id="3.40.50.720:FF:000084">
    <property type="entry name" value="Short-chain dehydrogenase reductase"/>
    <property type="match status" value="1"/>
</dbReference>
<dbReference type="PRINTS" id="PR00080">
    <property type="entry name" value="SDRFAMILY"/>
</dbReference>
<gene>
    <name evidence="5" type="ORF">JZ751_016883</name>
</gene>
<feature type="region of interest" description="Disordered" evidence="4">
    <location>
        <begin position="368"/>
        <end position="457"/>
    </location>
</feature>
<proteinExistence type="inferred from homology"/>
<evidence type="ECO:0000256" key="1">
    <source>
        <dbReference type="ARBA" id="ARBA00006484"/>
    </source>
</evidence>
<dbReference type="PANTHER" id="PTHR43943">
    <property type="entry name" value="DEHYDROGENASE/REDUCTASE (SDR FAMILY) MEMBER 4"/>
    <property type="match status" value="1"/>
</dbReference>
<name>A0A8T2N5P9_9TELE</name>
<accession>A0A8T2N5P9</accession>
<dbReference type="EMBL" id="JAFBMS010000281">
    <property type="protein sequence ID" value="KAG9331857.1"/>
    <property type="molecule type" value="Genomic_DNA"/>
</dbReference>
<dbReference type="OrthoDB" id="1669814at2759"/>
<comment type="caution">
    <text evidence="5">The sequence shown here is derived from an EMBL/GenBank/DDBJ whole genome shotgun (WGS) entry which is preliminary data.</text>
</comment>
<organism evidence="5 6">
    <name type="scientific">Albula glossodonta</name>
    <name type="common">roundjaw bonefish</name>
    <dbReference type="NCBI Taxonomy" id="121402"/>
    <lineage>
        <taxon>Eukaryota</taxon>
        <taxon>Metazoa</taxon>
        <taxon>Chordata</taxon>
        <taxon>Craniata</taxon>
        <taxon>Vertebrata</taxon>
        <taxon>Euteleostomi</taxon>
        <taxon>Actinopterygii</taxon>
        <taxon>Neopterygii</taxon>
        <taxon>Teleostei</taxon>
        <taxon>Albuliformes</taxon>
        <taxon>Albulidae</taxon>
        <taxon>Albula</taxon>
    </lineage>
</organism>
<dbReference type="PRINTS" id="PR00081">
    <property type="entry name" value="GDHRDH"/>
</dbReference>
<evidence type="ECO:0000313" key="6">
    <source>
        <dbReference type="Proteomes" id="UP000824540"/>
    </source>
</evidence>
<feature type="compositionally biased region" description="Basic and acidic residues" evidence="4">
    <location>
        <begin position="408"/>
        <end position="442"/>
    </location>
</feature>
<keyword evidence="6" id="KW-1185">Reference proteome</keyword>
<dbReference type="Gene3D" id="3.40.50.720">
    <property type="entry name" value="NAD(P)-binding Rossmann-like Domain"/>
    <property type="match status" value="1"/>
</dbReference>
<dbReference type="Proteomes" id="UP000824540">
    <property type="component" value="Unassembled WGS sequence"/>
</dbReference>
<feature type="compositionally biased region" description="Polar residues" evidence="4">
    <location>
        <begin position="444"/>
        <end position="457"/>
    </location>
</feature>
<feature type="non-terminal residue" evidence="5">
    <location>
        <position position="457"/>
    </location>
</feature>
<dbReference type="PANTHER" id="PTHR43943:SF2">
    <property type="entry name" value="DEHYDROGENASE_REDUCTASE 4"/>
    <property type="match status" value="1"/>
</dbReference>
<dbReference type="InterPro" id="IPR020904">
    <property type="entry name" value="Sc_DH/Rdtase_CS"/>
</dbReference>
<evidence type="ECO:0000256" key="4">
    <source>
        <dbReference type="SAM" id="MobiDB-lite"/>
    </source>
</evidence>
<keyword evidence="2" id="KW-0560">Oxidoreductase</keyword>